<keyword evidence="3" id="KW-1185">Reference proteome</keyword>
<dbReference type="EMBL" id="CP029822">
    <property type="protein sequence ID" value="AZS50156.1"/>
    <property type="molecule type" value="Genomic_DNA"/>
</dbReference>
<organism evidence="2 3">
    <name type="scientific">Entomomonas moraniae</name>
    <dbReference type="NCBI Taxonomy" id="2213226"/>
    <lineage>
        <taxon>Bacteria</taxon>
        <taxon>Pseudomonadati</taxon>
        <taxon>Pseudomonadota</taxon>
        <taxon>Gammaproteobacteria</taxon>
        <taxon>Pseudomonadales</taxon>
        <taxon>Pseudomonadaceae</taxon>
        <taxon>Entomomonas</taxon>
    </lineage>
</organism>
<protein>
    <submittedName>
        <fullName evidence="2">Uncharacterized protein</fullName>
    </submittedName>
</protein>
<keyword evidence="1" id="KW-0732">Signal</keyword>
<accession>A0A3Q9JLY6</accession>
<proteinExistence type="predicted"/>
<sequence>MKLKLLIATMAFLGMASVVQAETKVDAVKQETPKEKMIKELQEACVKSGNTEASCACSMDSFNNAMTKQEWDLIFTPAKKITQEDLPKFKAIEDKITAAAKTCGADKM</sequence>
<dbReference type="KEGG" id="emo:DM558_04910"/>
<feature type="signal peptide" evidence="1">
    <location>
        <begin position="1"/>
        <end position="21"/>
    </location>
</feature>
<dbReference type="AlphaFoldDB" id="A0A3Q9JLY6"/>
<dbReference type="Proteomes" id="UP000273143">
    <property type="component" value="Chromosome"/>
</dbReference>
<name>A0A3Q9JLY6_9GAMM</name>
<reference evidence="3" key="1">
    <citation type="submission" date="2018-06" db="EMBL/GenBank/DDBJ databases">
        <title>Complete genome of Pseudomonas insecticola strain QZS01.</title>
        <authorList>
            <person name="Wang J."/>
            <person name="Su Q."/>
        </authorList>
    </citation>
    <scope>NUCLEOTIDE SEQUENCE [LARGE SCALE GENOMIC DNA]</scope>
    <source>
        <strain evidence="3">QZS01</strain>
    </source>
</reference>
<evidence type="ECO:0000256" key="1">
    <source>
        <dbReference type="SAM" id="SignalP"/>
    </source>
</evidence>
<feature type="chain" id="PRO_5018539932" evidence="1">
    <location>
        <begin position="22"/>
        <end position="108"/>
    </location>
</feature>
<dbReference type="RefSeq" id="WP_109702840.1">
    <property type="nucleotide sequence ID" value="NZ_CP029822.1"/>
</dbReference>
<evidence type="ECO:0000313" key="2">
    <source>
        <dbReference type="EMBL" id="AZS50156.1"/>
    </source>
</evidence>
<evidence type="ECO:0000313" key="3">
    <source>
        <dbReference type="Proteomes" id="UP000273143"/>
    </source>
</evidence>
<gene>
    <name evidence="2" type="ORF">DM558_04910</name>
</gene>